<dbReference type="PANTHER" id="PTHR32026">
    <property type="entry name" value="METHYLTRANSFERASE-LIKE PROTEIN 24"/>
    <property type="match status" value="1"/>
</dbReference>
<reference evidence="3" key="2">
    <citation type="submission" date="2008-08" db="EMBL/GenBank/DDBJ databases">
        <authorList>
            <consortium name="Diatom Consortium"/>
            <person name="Grigoriev I."/>
            <person name="Grimwood J."/>
            <person name="Kuo A."/>
            <person name="Otillar R.P."/>
            <person name="Salamov A."/>
            <person name="Detter J.C."/>
            <person name="Lindquist E."/>
            <person name="Shapiro H."/>
            <person name="Lucas S."/>
            <person name="Glavina del Rio T."/>
            <person name="Pitluck S."/>
            <person name="Rokhsar D."/>
            <person name="Bowler C."/>
        </authorList>
    </citation>
    <scope>GENOME REANNOTATION</scope>
    <source>
        <strain evidence="3">CCAP 1055/1</strain>
    </source>
</reference>
<feature type="domain" description="Methyltransferase" evidence="1">
    <location>
        <begin position="64"/>
        <end position="324"/>
    </location>
</feature>
<dbReference type="RefSeq" id="XP_002183292.1">
    <property type="nucleotide sequence ID" value="XM_002183256.1"/>
</dbReference>
<sequence>MNFSQPRFARHRSWRKLLPVLTVLSLLSFGFWNCFARTGDSLESEIRKDALGAPNGMPAELSTALAYKQSFGFFDDILDGAWRKMQERARIFIQYSNPHNPNQGQTDSARWYVENLEPDFTCPQVQRVGGHGDGPKWTCDPNRLLKEEPCLIYSVGSAGKYQWEDGLIHLLGGTHCEIHVFDPGAFARSRDVEDKNIHYHQWGFSSSYVKSFVPDIYSMGEASGKPVMKTFQDTLRELGHVHRTIHVLKLDCEGCEWVNYRDWIELDIRQVLIETHQLPDRRAGPGALTPSTFFDEFRKNNFAMFSKEANVIAQGTCVEFGYVKLHPDFWH</sequence>
<organism evidence="2 3">
    <name type="scientific">Phaeodactylum tricornutum (strain CCAP 1055/1)</name>
    <dbReference type="NCBI Taxonomy" id="556484"/>
    <lineage>
        <taxon>Eukaryota</taxon>
        <taxon>Sar</taxon>
        <taxon>Stramenopiles</taxon>
        <taxon>Ochrophyta</taxon>
        <taxon>Bacillariophyta</taxon>
        <taxon>Bacillariophyceae</taxon>
        <taxon>Bacillariophycidae</taxon>
        <taxon>Naviculales</taxon>
        <taxon>Phaeodactylaceae</taxon>
        <taxon>Phaeodactylum</taxon>
    </lineage>
</organism>
<name>B7G874_PHATC</name>
<dbReference type="PaxDb" id="2850-Phatr48737"/>
<dbReference type="PANTHER" id="PTHR32026:SF27">
    <property type="entry name" value="METHYLTRANSFERASE FKBM DOMAIN-CONTAINING PROTEIN-RELATED"/>
    <property type="match status" value="1"/>
</dbReference>
<gene>
    <name evidence="2" type="ORF">PHATRDRAFT_48737</name>
</gene>
<dbReference type="Proteomes" id="UP000000759">
    <property type="component" value="Chromosome 19"/>
</dbReference>
<proteinExistence type="predicted"/>
<dbReference type="InterPro" id="IPR026913">
    <property type="entry name" value="METTL24"/>
</dbReference>
<protein>
    <recommendedName>
        <fullName evidence="1">Methyltransferase domain-containing protein</fullName>
    </recommendedName>
</protein>
<evidence type="ECO:0000313" key="2">
    <source>
        <dbReference type="EMBL" id="EEC44992.1"/>
    </source>
</evidence>
<dbReference type="InParanoid" id="B7G874"/>
<dbReference type="HOGENOM" id="CLU_071442_0_0_1"/>
<dbReference type="InterPro" id="IPR025714">
    <property type="entry name" value="Methyltranfer_dom"/>
</dbReference>
<dbReference type="GeneID" id="7195000"/>
<reference evidence="2 3" key="1">
    <citation type="journal article" date="2008" name="Nature">
        <title>The Phaeodactylum genome reveals the evolutionary history of diatom genomes.</title>
        <authorList>
            <person name="Bowler C."/>
            <person name="Allen A.E."/>
            <person name="Badger J.H."/>
            <person name="Grimwood J."/>
            <person name="Jabbari K."/>
            <person name="Kuo A."/>
            <person name="Maheswari U."/>
            <person name="Martens C."/>
            <person name="Maumus F."/>
            <person name="Otillar R.P."/>
            <person name="Rayko E."/>
            <person name="Salamov A."/>
            <person name="Vandepoele K."/>
            <person name="Beszteri B."/>
            <person name="Gruber A."/>
            <person name="Heijde M."/>
            <person name="Katinka M."/>
            <person name="Mock T."/>
            <person name="Valentin K."/>
            <person name="Verret F."/>
            <person name="Berges J.A."/>
            <person name="Brownlee C."/>
            <person name="Cadoret J.P."/>
            <person name="Chiovitti A."/>
            <person name="Choi C.J."/>
            <person name="Coesel S."/>
            <person name="De Martino A."/>
            <person name="Detter J.C."/>
            <person name="Durkin C."/>
            <person name="Falciatore A."/>
            <person name="Fournet J."/>
            <person name="Haruta M."/>
            <person name="Huysman M.J."/>
            <person name="Jenkins B.D."/>
            <person name="Jiroutova K."/>
            <person name="Jorgensen R.E."/>
            <person name="Joubert Y."/>
            <person name="Kaplan A."/>
            <person name="Kroger N."/>
            <person name="Kroth P.G."/>
            <person name="La Roche J."/>
            <person name="Lindquist E."/>
            <person name="Lommer M."/>
            <person name="Martin-Jezequel V."/>
            <person name="Lopez P.J."/>
            <person name="Lucas S."/>
            <person name="Mangogna M."/>
            <person name="McGinnis K."/>
            <person name="Medlin L.K."/>
            <person name="Montsant A."/>
            <person name="Oudot-Le Secq M.P."/>
            <person name="Napoli C."/>
            <person name="Obornik M."/>
            <person name="Parker M.S."/>
            <person name="Petit J.L."/>
            <person name="Porcel B.M."/>
            <person name="Poulsen N."/>
            <person name="Robison M."/>
            <person name="Rychlewski L."/>
            <person name="Rynearson T.A."/>
            <person name="Schmutz J."/>
            <person name="Shapiro H."/>
            <person name="Siaut M."/>
            <person name="Stanley M."/>
            <person name="Sussman M.R."/>
            <person name="Taylor A.R."/>
            <person name="Vardi A."/>
            <person name="von Dassow P."/>
            <person name="Vyverman W."/>
            <person name="Willis A."/>
            <person name="Wyrwicz L.S."/>
            <person name="Rokhsar D.S."/>
            <person name="Weissenbach J."/>
            <person name="Armbrust E.V."/>
            <person name="Green B.R."/>
            <person name="Van de Peer Y."/>
            <person name="Grigoriev I.V."/>
        </authorList>
    </citation>
    <scope>NUCLEOTIDE SEQUENCE [LARGE SCALE GENOMIC DNA]</scope>
    <source>
        <strain evidence="2 3">CCAP 1055/1</strain>
    </source>
</reference>
<evidence type="ECO:0000313" key="3">
    <source>
        <dbReference type="Proteomes" id="UP000000759"/>
    </source>
</evidence>
<dbReference type="AlphaFoldDB" id="B7G874"/>
<dbReference type="Pfam" id="PF13383">
    <property type="entry name" value="Methyltransf_22"/>
    <property type="match status" value="1"/>
</dbReference>
<dbReference type="eggNOG" id="ENOG502S4TE">
    <property type="taxonomic scope" value="Eukaryota"/>
</dbReference>
<dbReference type="KEGG" id="pti:PHATRDRAFT_48737"/>
<accession>B7G874</accession>
<keyword evidence="3" id="KW-1185">Reference proteome</keyword>
<evidence type="ECO:0000259" key="1">
    <source>
        <dbReference type="Pfam" id="PF13383"/>
    </source>
</evidence>
<dbReference type="OrthoDB" id="38425at2759"/>
<dbReference type="EMBL" id="CM000621">
    <property type="protein sequence ID" value="EEC44992.1"/>
    <property type="molecule type" value="Genomic_DNA"/>
</dbReference>